<dbReference type="RefSeq" id="WP_106336099.1">
    <property type="nucleotide sequence ID" value="NZ_PVZS01000007.1"/>
</dbReference>
<dbReference type="AlphaFoldDB" id="A0A2T1HUW8"/>
<dbReference type="Proteomes" id="UP000239772">
    <property type="component" value="Unassembled WGS sequence"/>
</dbReference>
<keyword evidence="8" id="KW-1185">Reference proteome</keyword>
<evidence type="ECO:0000313" key="8">
    <source>
        <dbReference type="Proteomes" id="UP000239772"/>
    </source>
</evidence>
<dbReference type="GO" id="GO:0015658">
    <property type="term" value="F:branched-chain amino acid transmembrane transporter activity"/>
    <property type="evidence" value="ECO:0007669"/>
    <property type="project" value="InterPro"/>
</dbReference>
<dbReference type="InterPro" id="IPR043428">
    <property type="entry name" value="LivM-like"/>
</dbReference>
<feature type="transmembrane region" description="Helical" evidence="6">
    <location>
        <begin position="53"/>
        <end position="77"/>
    </location>
</feature>
<keyword evidence="5 6" id="KW-0472">Membrane</keyword>
<evidence type="ECO:0000256" key="6">
    <source>
        <dbReference type="SAM" id="Phobius"/>
    </source>
</evidence>
<dbReference type="EMBL" id="PVZS01000007">
    <property type="protein sequence ID" value="PSC05463.1"/>
    <property type="molecule type" value="Genomic_DNA"/>
</dbReference>
<evidence type="ECO:0000256" key="5">
    <source>
        <dbReference type="ARBA" id="ARBA00023136"/>
    </source>
</evidence>
<organism evidence="7 8">
    <name type="scientific">Alsobacter soli</name>
    <dbReference type="NCBI Taxonomy" id="2109933"/>
    <lineage>
        <taxon>Bacteria</taxon>
        <taxon>Pseudomonadati</taxon>
        <taxon>Pseudomonadota</taxon>
        <taxon>Alphaproteobacteria</taxon>
        <taxon>Hyphomicrobiales</taxon>
        <taxon>Alsobacteraceae</taxon>
        <taxon>Alsobacter</taxon>
    </lineage>
</organism>
<name>A0A2T1HUW8_9HYPH</name>
<evidence type="ECO:0000256" key="2">
    <source>
        <dbReference type="ARBA" id="ARBA00022475"/>
    </source>
</evidence>
<keyword evidence="2" id="KW-1003">Cell membrane</keyword>
<dbReference type="OrthoDB" id="9814461at2"/>
<evidence type="ECO:0000256" key="1">
    <source>
        <dbReference type="ARBA" id="ARBA00004651"/>
    </source>
</evidence>
<reference evidence="8" key="1">
    <citation type="submission" date="2018-03" db="EMBL/GenBank/DDBJ databases">
        <authorList>
            <person name="Sun L."/>
            <person name="Liu H."/>
            <person name="Chen W."/>
            <person name="Huang K."/>
            <person name="Liu W."/>
            <person name="Gao X."/>
        </authorList>
    </citation>
    <scope>NUCLEOTIDE SEQUENCE [LARGE SCALE GENOMIC DNA]</scope>
    <source>
        <strain evidence="8">SH9</strain>
    </source>
</reference>
<evidence type="ECO:0000256" key="3">
    <source>
        <dbReference type="ARBA" id="ARBA00022692"/>
    </source>
</evidence>
<feature type="transmembrane region" description="Helical" evidence="6">
    <location>
        <begin position="86"/>
        <end position="107"/>
    </location>
</feature>
<dbReference type="Pfam" id="PF02653">
    <property type="entry name" value="BPD_transp_2"/>
    <property type="match status" value="1"/>
</dbReference>
<evidence type="ECO:0000256" key="4">
    <source>
        <dbReference type="ARBA" id="ARBA00022989"/>
    </source>
</evidence>
<evidence type="ECO:0000313" key="7">
    <source>
        <dbReference type="EMBL" id="PSC05463.1"/>
    </source>
</evidence>
<keyword evidence="3 6" id="KW-0812">Transmembrane</keyword>
<sequence length="297" mass="31084">MEYLYTIIILVGLYVVLASSFNLVIGYAGLISIAHPVFYAIGAYGSALLARDFGWPAPLAMLAGALLAVAASILLALPSLRVSGDYLLIASIGFQLGLLEIIKNVSWTGGAGGLTNIPAAFAPSTPHWVYAVIVVVVAALSVLAVRAVAHGAYGRAMSALRDDELAFSMLGRNAVAMKVGSFALGCGLAGFAGALYAHQFRYLAPDQFEILQSSAILTMVVVGGLRTTWGPVVGAVMLQALPQAITFMNLPPSLLGPLQGLLFTGLVLVFMFIRPQGLIPAADVWTGAKEAHDVGRR</sequence>
<dbReference type="PANTHER" id="PTHR30482">
    <property type="entry name" value="HIGH-AFFINITY BRANCHED-CHAIN AMINO ACID TRANSPORT SYSTEM PERMEASE"/>
    <property type="match status" value="1"/>
</dbReference>
<gene>
    <name evidence="7" type="ORF">SLNSH_07675</name>
</gene>
<comment type="caution">
    <text evidence="7">The sequence shown here is derived from an EMBL/GenBank/DDBJ whole genome shotgun (WGS) entry which is preliminary data.</text>
</comment>
<proteinExistence type="predicted"/>
<accession>A0A2T1HUW8</accession>
<dbReference type="CDD" id="cd06581">
    <property type="entry name" value="TM_PBP1_LivM_like"/>
    <property type="match status" value="1"/>
</dbReference>
<dbReference type="InterPro" id="IPR001851">
    <property type="entry name" value="ABC_transp_permease"/>
</dbReference>
<keyword evidence="4 6" id="KW-1133">Transmembrane helix</keyword>
<feature type="transmembrane region" description="Helical" evidence="6">
    <location>
        <begin position="127"/>
        <end position="153"/>
    </location>
</feature>
<feature type="transmembrane region" description="Helical" evidence="6">
    <location>
        <begin position="7"/>
        <end position="33"/>
    </location>
</feature>
<feature type="transmembrane region" description="Helical" evidence="6">
    <location>
        <begin position="174"/>
        <end position="196"/>
    </location>
</feature>
<feature type="transmembrane region" description="Helical" evidence="6">
    <location>
        <begin position="253"/>
        <end position="273"/>
    </location>
</feature>
<protein>
    <submittedName>
        <fullName evidence="7">Branched-chain amino acid ABC transporter permease</fullName>
    </submittedName>
</protein>
<dbReference type="PANTHER" id="PTHR30482:SF10">
    <property type="entry name" value="HIGH-AFFINITY BRANCHED-CHAIN AMINO ACID TRANSPORT PROTEIN BRAE"/>
    <property type="match status" value="1"/>
</dbReference>
<dbReference type="GO" id="GO:0005886">
    <property type="term" value="C:plasma membrane"/>
    <property type="evidence" value="ECO:0007669"/>
    <property type="project" value="UniProtKB-SubCell"/>
</dbReference>
<comment type="subcellular location">
    <subcellularLocation>
        <location evidence="1">Cell membrane</location>
        <topology evidence="1">Multi-pass membrane protein</topology>
    </subcellularLocation>
</comment>
<feature type="transmembrane region" description="Helical" evidence="6">
    <location>
        <begin position="216"/>
        <end position="241"/>
    </location>
</feature>